<comment type="caution">
    <text evidence="13">The sequence shown here is derived from an EMBL/GenBank/DDBJ whole genome shotgun (WGS) entry which is preliminary data.</text>
</comment>
<dbReference type="CDD" id="cd06163">
    <property type="entry name" value="S2P-M50_PDZ_RseP-like"/>
    <property type="match status" value="1"/>
</dbReference>
<evidence type="ECO:0000256" key="10">
    <source>
        <dbReference type="ARBA" id="ARBA00023136"/>
    </source>
</evidence>
<keyword evidence="11" id="KW-0479">Metal-binding</keyword>
<feature type="domain" description="PDZ" evidence="12">
    <location>
        <begin position="185"/>
        <end position="260"/>
    </location>
</feature>
<gene>
    <name evidence="13" type="primary">rseP</name>
    <name evidence="13" type="ORF">QP433_04245</name>
</gene>
<feature type="transmembrane region" description="Helical" evidence="11">
    <location>
        <begin position="179"/>
        <end position="199"/>
    </location>
</feature>
<dbReference type="Pfam" id="PF17820">
    <property type="entry name" value="PDZ_6"/>
    <property type="match status" value="1"/>
</dbReference>
<keyword evidence="10 11" id="KW-0472">Membrane</keyword>
<dbReference type="SUPFAM" id="SSF50156">
    <property type="entry name" value="PDZ domain-like"/>
    <property type="match status" value="1"/>
</dbReference>
<dbReference type="PANTHER" id="PTHR42837:SF2">
    <property type="entry name" value="MEMBRANE METALLOPROTEASE ARASP2, CHLOROPLASTIC-RELATED"/>
    <property type="match status" value="1"/>
</dbReference>
<dbReference type="NCBIfam" id="TIGR00054">
    <property type="entry name" value="RIP metalloprotease RseP"/>
    <property type="match status" value="1"/>
</dbReference>
<evidence type="ECO:0000256" key="6">
    <source>
        <dbReference type="ARBA" id="ARBA00022801"/>
    </source>
</evidence>
<dbReference type="AlphaFoldDB" id="A0AAJ1V3C5"/>
<dbReference type="InterPro" id="IPR008915">
    <property type="entry name" value="Peptidase_M50"/>
</dbReference>
<protein>
    <recommendedName>
        <fullName evidence="11">Zinc metalloprotease</fullName>
        <ecNumber evidence="11">3.4.24.-</ecNumber>
    </recommendedName>
</protein>
<dbReference type="Proteomes" id="UP001229251">
    <property type="component" value="Unassembled WGS sequence"/>
</dbReference>
<keyword evidence="9 11" id="KW-0482">Metalloprotease</keyword>
<evidence type="ECO:0000256" key="8">
    <source>
        <dbReference type="ARBA" id="ARBA00022989"/>
    </source>
</evidence>
<dbReference type="GO" id="GO:0046872">
    <property type="term" value="F:metal ion binding"/>
    <property type="evidence" value="ECO:0007669"/>
    <property type="project" value="UniProtKB-KW"/>
</dbReference>
<dbReference type="CDD" id="cd23081">
    <property type="entry name" value="cpPDZ_EcRseP-like"/>
    <property type="match status" value="1"/>
</dbReference>
<dbReference type="GO" id="GO:0004222">
    <property type="term" value="F:metalloendopeptidase activity"/>
    <property type="evidence" value="ECO:0007669"/>
    <property type="project" value="InterPro"/>
</dbReference>
<evidence type="ECO:0000256" key="3">
    <source>
        <dbReference type="ARBA" id="ARBA00007931"/>
    </source>
</evidence>
<comment type="cofactor">
    <cofactor evidence="1 11">
        <name>Zn(2+)</name>
        <dbReference type="ChEBI" id="CHEBI:29105"/>
    </cofactor>
</comment>
<dbReference type="InterPro" id="IPR001478">
    <property type="entry name" value="PDZ"/>
</dbReference>
<dbReference type="Pfam" id="PF02163">
    <property type="entry name" value="Peptidase_M50"/>
    <property type="match status" value="1"/>
</dbReference>
<proteinExistence type="inferred from homology"/>
<comment type="similarity">
    <text evidence="3 11">Belongs to the peptidase M50B family.</text>
</comment>
<evidence type="ECO:0000256" key="1">
    <source>
        <dbReference type="ARBA" id="ARBA00001947"/>
    </source>
</evidence>
<dbReference type="GO" id="GO:0016020">
    <property type="term" value="C:membrane"/>
    <property type="evidence" value="ECO:0007669"/>
    <property type="project" value="UniProtKB-SubCell"/>
</dbReference>
<dbReference type="Gene3D" id="2.30.42.10">
    <property type="match status" value="1"/>
</dbReference>
<evidence type="ECO:0000259" key="12">
    <source>
        <dbReference type="SMART" id="SM00228"/>
    </source>
</evidence>
<name>A0AAJ1V3C5_9LACT</name>
<evidence type="ECO:0000256" key="11">
    <source>
        <dbReference type="RuleBase" id="RU362031"/>
    </source>
</evidence>
<keyword evidence="7 11" id="KW-0862">Zinc</keyword>
<evidence type="ECO:0000256" key="2">
    <source>
        <dbReference type="ARBA" id="ARBA00004141"/>
    </source>
</evidence>
<keyword evidence="6 11" id="KW-0378">Hydrolase</keyword>
<feature type="transmembrane region" description="Helical" evidence="11">
    <location>
        <begin position="293"/>
        <end position="315"/>
    </location>
</feature>
<keyword evidence="8 11" id="KW-1133">Transmembrane helix</keyword>
<dbReference type="GO" id="GO:0006508">
    <property type="term" value="P:proteolysis"/>
    <property type="evidence" value="ECO:0007669"/>
    <property type="project" value="UniProtKB-KW"/>
</dbReference>
<evidence type="ECO:0000256" key="4">
    <source>
        <dbReference type="ARBA" id="ARBA00022670"/>
    </source>
</evidence>
<feature type="transmembrane region" description="Helical" evidence="11">
    <location>
        <begin position="391"/>
        <end position="410"/>
    </location>
</feature>
<dbReference type="RefSeq" id="WP_285065638.1">
    <property type="nucleotide sequence ID" value="NZ_JASOOE010000006.1"/>
</dbReference>
<dbReference type="InterPro" id="IPR041489">
    <property type="entry name" value="PDZ_6"/>
</dbReference>
<organism evidence="13 14">
    <name type="scientific">Facklamia hominis</name>
    <dbReference type="NCBI Taxonomy" id="178214"/>
    <lineage>
        <taxon>Bacteria</taxon>
        <taxon>Bacillati</taxon>
        <taxon>Bacillota</taxon>
        <taxon>Bacilli</taxon>
        <taxon>Lactobacillales</taxon>
        <taxon>Aerococcaceae</taxon>
        <taxon>Facklamia</taxon>
    </lineage>
</organism>
<dbReference type="EMBL" id="JASOOE010000006">
    <property type="protein sequence ID" value="MDK7187186.1"/>
    <property type="molecule type" value="Genomic_DNA"/>
</dbReference>
<evidence type="ECO:0000313" key="13">
    <source>
        <dbReference type="EMBL" id="MDK7187186.1"/>
    </source>
</evidence>
<evidence type="ECO:0000256" key="9">
    <source>
        <dbReference type="ARBA" id="ARBA00023049"/>
    </source>
</evidence>
<feature type="transmembrane region" description="Helical" evidence="11">
    <location>
        <begin position="6"/>
        <end position="26"/>
    </location>
</feature>
<dbReference type="InterPro" id="IPR036034">
    <property type="entry name" value="PDZ_sf"/>
</dbReference>
<dbReference type="InterPro" id="IPR004387">
    <property type="entry name" value="Pept_M50_Zn"/>
</dbReference>
<accession>A0AAJ1V3C5</accession>
<dbReference type="EC" id="3.4.24.-" evidence="11"/>
<reference evidence="13" key="1">
    <citation type="submission" date="2023-05" db="EMBL/GenBank/DDBJ databases">
        <title>Cataloging the Phylogenetic Diversity of Human Bladder Bacteria.</title>
        <authorList>
            <person name="Du J."/>
        </authorList>
    </citation>
    <scope>NUCLEOTIDE SEQUENCE</scope>
    <source>
        <strain evidence="13">UMB1231</strain>
    </source>
</reference>
<dbReference type="SMART" id="SM00228">
    <property type="entry name" value="PDZ"/>
    <property type="match status" value="1"/>
</dbReference>
<sequence>MLKTLIYFLIIFSVIVVIHEYGHLFWAKRAGILVREFSLGMGPKLYSHQAEDGTTYTIRMLPLGGYVRLAGLNEEEEIQPGQSVALLFNDQNQIQQINTSDRSLSVEELAVRVDKVDLKDQMMLWAYLPNQEDLQSFEVAKDAQIIEADGTKLMVAPREMRYETVSVKDKILTNFGGPLNNFILSIITFMIVGFLLPGIPSYSNQIGQVVSDSPAEKVGLMAGDRIVSLNDQPTKDWNALTQAIGQHGGETVRLTIDRGGQTLTQEAYIDQDQDGKAILGIMMASNTAIKDRLLFGFTATWNTIAMVVSALASLFTRGFDLNLFGGPVAIAQATSTVAKRGILDILAFTASLSANLGIINLLPIPALDGGKIVLNLIEGVRGKPLSQEKEGIITLIGVGFLFILMLLVTWNDIMRAFF</sequence>
<comment type="subcellular location">
    <subcellularLocation>
        <location evidence="2">Membrane</location>
        <topology evidence="2">Multi-pass membrane protein</topology>
    </subcellularLocation>
</comment>
<keyword evidence="4" id="KW-0645">Protease</keyword>
<keyword evidence="5 11" id="KW-0812">Transmembrane</keyword>
<evidence type="ECO:0000256" key="7">
    <source>
        <dbReference type="ARBA" id="ARBA00022833"/>
    </source>
</evidence>
<evidence type="ECO:0000313" key="14">
    <source>
        <dbReference type="Proteomes" id="UP001229251"/>
    </source>
</evidence>
<dbReference type="PANTHER" id="PTHR42837">
    <property type="entry name" value="REGULATOR OF SIGMA-E PROTEASE RSEP"/>
    <property type="match status" value="1"/>
</dbReference>
<evidence type="ECO:0000256" key="5">
    <source>
        <dbReference type="ARBA" id="ARBA00022692"/>
    </source>
</evidence>